<dbReference type="RefSeq" id="WP_006953449.1">
    <property type="nucleotide sequence ID" value="NZ_JH594523.1"/>
</dbReference>
<dbReference type="AlphaFoldDB" id="H1Q4N2"/>
<name>H1Q4N2_9BACT</name>
<sequence>MKKSRDIIIATIIALILLTGCGNEIEHKQGNDKIEMSASQFIIDETPYAEDTEVTRSRNVANAPFGKEIIKLDNGIEAEVTVEREVADNTHHATTRTTEMTNQHYTIYALKNGNRVGTLRGTVSGAGSSKNFIPDAGTSSMLLLEPGTYTFVCHNDQVTPTGNQLYVYNQDAEKALMGVTTTNVSGKEYKVNFQMKHLAARIRYELTTYWDINNIRAEVGPQGAIDLSIYNNDGTFNSESTGGVSHEITFPTVTTEAADYTYTSTSNYHYCLPNSIVNPMVIRFKTGMLYRKTIASYSMNLMNFPRQKLAANESYKVKIKLYYSFQYLFSDGTTGTIMQGKSAGKTPIAAMISSNKAIGLTDAKVGASRLFNWSNNQAKHNTITSQIFSVIYNSVDGYNQTWSTTHSATGVAHANDPNFPAFVRAANYVPLTPITAPAGKLSNWYLPALGEWKLAAQTMGKYNPAQLTAWPTAGTHLNWDDRLVKVIFVQAGGESPIWVNGTRGDGWYWASDEFSAGSAYHMVLYPEATYSLWFAANPKSSNPMRVRAFIIKNS</sequence>
<dbReference type="PATRIC" id="fig|883158.3.peg.1876"/>
<reference evidence="1 2" key="1">
    <citation type="submission" date="2011-12" db="EMBL/GenBank/DDBJ databases">
        <title>The Genome Sequence of Prevotella micans F0438.</title>
        <authorList>
            <consortium name="The Broad Institute Genome Sequencing Platform"/>
            <person name="Earl A."/>
            <person name="Ward D."/>
            <person name="Feldgarden M."/>
            <person name="Gevers D."/>
            <person name="Izard J."/>
            <person name="Baranova O.V."/>
            <person name="Blanton J.M."/>
            <person name="Wade W.G."/>
            <person name="Dewhirst F.E."/>
            <person name="Young S.K."/>
            <person name="Zeng Q."/>
            <person name="Gargeya S."/>
            <person name="Fitzgerald M."/>
            <person name="Haas B."/>
            <person name="Abouelleil A."/>
            <person name="Alvarado L."/>
            <person name="Arachchi H.M."/>
            <person name="Berlin A."/>
            <person name="Chapman S.B."/>
            <person name="Gearin G."/>
            <person name="Goldberg J."/>
            <person name="Griggs A."/>
            <person name="Gujja S."/>
            <person name="Hansen M."/>
            <person name="Heiman D."/>
            <person name="Howarth C."/>
            <person name="Larimer J."/>
            <person name="Lui A."/>
            <person name="MacDonald P.J.P."/>
            <person name="McCowen C."/>
            <person name="Montmayeur A."/>
            <person name="Murphy C."/>
            <person name="Neiman D."/>
            <person name="Pearson M."/>
            <person name="Priest M."/>
            <person name="Roberts A."/>
            <person name="Saif S."/>
            <person name="Shea T."/>
            <person name="Sisk P."/>
            <person name="Stolte C."/>
            <person name="Sykes S."/>
            <person name="Wortman J."/>
            <person name="Nusbaum C."/>
            <person name="Birren B."/>
        </authorList>
    </citation>
    <scope>NUCLEOTIDE SEQUENCE [LARGE SCALE GENOMIC DNA]</scope>
    <source>
        <strain evidence="1 2">F0438</strain>
    </source>
</reference>
<comment type="caution">
    <text evidence="1">The sequence shown here is derived from an EMBL/GenBank/DDBJ whole genome shotgun (WGS) entry which is preliminary data.</text>
</comment>
<keyword evidence="2" id="KW-1185">Reference proteome</keyword>
<protein>
    <submittedName>
        <fullName evidence="1">Uncharacterized protein</fullName>
    </submittedName>
</protein>
<evidence type="ECO:0000313" key="1">
    <source>
        <dbReference type="EMBL" id="EHO66925.1"/>
    </source>
</evidence>
<dbReference type="EMBL" id="AGWK01000052">
    <property type="protein sequence ID" value="EHO66925.1"/>
    <property type="molecule type" value="Genomic_DNA"/>
</dbReference>
<accession>H1Q4N2</accession>
<dbReference type="HOGENOM" id="CLU_028180_0_0_10"/>
<gene>
    <name evidence="1" type="ORF">HMPREF9140_01870</name>
</gene>
<organism evidence="1 2">
    <name type="scientific">Prevotella micans F0438</name>
    <dbReference type="NCBI Taxonomy" id="883158"/>
    <lineage>
        <taxon>Bacteria</taxon>
        <taxon>Pseudomonadati</taxon>
        <taxon>Bacteroidota</taxon>
        <taxon>Bacteroidia</taxon>
        <taxon>Bacteroidales</taxon>
        <taxon>Prevotellaceae</taxon>
        <taxon>Prevotella</taxon>
    </lineage>
</organism>
<dbReference type="PROSITE" id="PS51257">
    <property type="entry name" value="PROKAR_LIPOPROTEIN"/>
    <property type="match status" value="1"/>
</dbReference>
<dbReference type="Proteomes" id="UP000016023">
    <property type="component" value="Unassembled WGS sequence"/>
</dbReference>
<dbReference type="STRING" id="883158.HMPREF9140_01870"/>
<proteinExistence type="predicted"/>
<evidence type="ECO:0000313" key="2">
    <source>
        <dbReference type="Proteomes" id="UP000016023"/>
    </source>
</evidence>